<sequence>MPLPLPTSFLLHFTRPSSYTTISDLRSAFHHHQRTTIRSSSSSAPTAASACTITESSLSLSSSMTNTSSASPAHCPLFSRPQIERQAIETSVYKFKQAATNSEAGVVKVSIFSLAQRAGSI</sequence>
<evidence type="ECO:0000313" key="1">
    <source>
        <dbReference type="EMBL" id="MBA4647321.1"/>
    </source>
</evidence>
<proteinExistence type="predicted"/>
<reference evidence="1" key="1">
    <citation type="journal article" date="2013" name="J. Plant Res.">
        <title>Effect of fungi and light on seed germination of three Opuntia species from semiarid lands of central Mexico.</title>
        <authorList>
            <person name="Delgado-Sanchez P."/>
            <person name="Jimenez-Bremont J.F."/>
            <person name="Guerrero-Gonzalez Mde L."/>
            <person name="Flores J."/>
        </authorList>
    </citation>
    <scope>NUCLEOTIDE SEQUENCE</scope>
    <source>
        <tissue evidence="1">Cladode</tissue>
    </source>
</reference>
<organism evidence="1">
    <name type="scientific">Opuntia streptacantha</name>
    <name type="common">Prickly pear cactus</name>
    <name type="synonym">Opuntia cardona</name>
    <dbReference type="NCBI Taxonomy" id="393608"/>
    <lineage>
        <taxon>Eukaryota</taxon>
        <taxon>Viridiplantae</taxon>
        <taxon>Streptophyta</taxon>
        <taxon>Embryophyta</taxon>
        <taxon>Tracheophyta</taxon>
        <taxon>Spermatophyta</taxon>
        <taxon>Magnoliopsida</taxon>
        <taxon>eudicotyledons</taxon>
        <taxon>Gunneridae</taxon>
        <taxon>Pentapetalae</taxon>
        <taxon>Caryophyllales</taxon>
        <taxon>Cactineae</taxon>
        <taxon>Cactaceae</taxon>
        <taxon>Opuntioideae</taxon>
        <taxon>Opuntia</taxon>
    </lineage>
</organism>
<accession>A0A7C9DN54</accession>
<protein>
    <submittedName>
        <fullName evidence="1">Uncharacterized protein</fullName>
    </submittedName>
</protein>
<name>A0A7C9DN54_OPUST</name>
<reference evidence="1" key="2">
    <citation type="submission" date="2020-07" db="EMBL/GenBank/DDBJ databases">
        <authorList>
            <person name="Vera ALvarez R."/>
            <person name="Arias-Moreno D.M."/>
            <person name="Jimenez-Jacinto V."/>
            <person name="Jimenez-Bremont J.F."/>
            <person name="Swaminathan K."/>
            <person name="Moose S.P."/>
            <person name="Guerrero-Gonzalez M.L."/>
            <person name="Marino-Ramirez L."/>
            <person name="Landsman D."/>
            <person name="Rodriguez-Kessler M."/>
            <person name="Delgado-Sanchez P."/>
        </authorList>
    </citation>
    <scope>NUCLEOTIDE SEQUENCE</scope>
    <source>
        <tissue evidence="1">Cladode</tissue>
    </source>
</reference>
<dbReference type="EMBL" id="GISG01150052">
    <property type="protein sequence ID" value="MBA4647321.1"/>
    <property type="molecule type" value="Transcribed_RNA"/>
</dbReference>
<dbReference type="AlphaFoldDB" id="A0A7C9DN54"/>